<dbReference type="EMBL" id="JAXQNO010000008">
    <property type="protein sequence ID" value="KAK4792997.1"/>
    <property type="molecule type" value="Genomic_DNA"/>
</dbReference>
<protein>
    <submittedName>
        <fullName evidence="1">Uncharacterized protein</fullName>
    </submittedName>
</protein>
<dbReference type="Proteomes" id="UP001346149">
    <property type="component" value="Unassembled WGS sequence"/>
</dbReference>
<evidence type="ECO:0000313" key="2">
    <source>
        <dbReference type="Proteomes" id="UP001346149"/>
    </source>
</evidence>
<evidence type="ECO:0000313" key="1">
    <source>
        <dbReference type="EMBL" id="KAK4792997.1"/>
    </source>
</evidence>
<organism evidence="1 2">
    <name type="scientific">Trapa natans</name>
    <name type="common">Water chestnut</name>
    <dbReference type="NCBI Taxonomy" id="22666"/>
    <lineage>
        <taxon>Eukaryota</taxon>
        <taxon>Viridiplantae</taxon>
        <taxon>Streptophyta</taxon>
        <taxon>Embryophyta</taxon>
        <taxon>Tracheophyta</taxon>
        <taxon>Spermatophyta</taxon>
        <taxon>Magnoliopsida</taxon>
        <taxon>eudicotyledons</taxon>
        <taxon>Gunneridae</taxon>
        <taxon>Pentapetalae</taxon>
        <taxon>rosids</taxon>
        <taxon>malvids</taxon>
        <taxon>Myrtales</taxon>
        <taxon>Lythraceae</taxon>
        <taxon>Trapa</taxon>
    </lineage>
</organism>
<keyword evidence="2" id="KW-1185">Reference proteome</keyword>
<dbReference type="AlphaFoldDB" id="A0AAN7M727"/>
<accession>A0AAN7M727</accession>
<proteinExistence type="predicted"/>
<gene>
    <name evidence="1" type="ORF">SAY86_023432</name>
</gene>
<reference evidence="1 2" key="1">
    <citation type="journal article" date="2023" name="Hortic Res">
        <title>Pangenome of water caltrop reveals structural variations and asymmetric subgenome divergence after allopolyploidization.</title>
        <authorList>
            <person name="Zhang X."/>
            <person name="Chen Y."/>
            <person name="Wang L."/>
            <person name="Yuan Y."/>
            <person name="Fang M."/>
            <person name="Shi L."/>
            <person name="Lu R."/>
            <person name="Comes H.P."/>
            <person name="Ma Y."/>
            <person name="Chen Y."/>
            <person name="Huang G."/>
            <person name="Zhou Y."/>
            <person name="Zheng Z."/>
            <person name="Qiu Y."/>
        </authorList>
    </citation>
    <scope>NUCLEOTIDE SEQUENCE [LARGE SCALE GENOMIC DNA]</scope>
    <source>
        <strain evidence="1">F231</strain>
    </source>
</reference>
<comment type="caution">
    <text evidence="1">The sequence shown here is derived from an EMBL/GenBank/DDBJ whole genome shotgun (WGS) entry which is preliminary data.</text>
</comment>
<name>A0AAN7M727_TRANT</name>
<sequence>MGSSFLMYGYLPCTLRLRLTDSLCSREDVSTISIKRREEEIVCMGLHVLCFSDKCTKSLLVHDFHITVREDRVLLCADKLIKFFFVHDFHRIILREDPILIL</sequence>